<name>A0A8S5RSK2_9CAUD</name>
<sequence length="44" mass="5119">MPLRCGSYVRCAFSYRFSNKKLRYELLGPICKPSGVSAYRTRRS</sequence>
<protein>
    <submittedName>
        <fullName evidence="1">Uncharacterized protein</fullName>
    </submittedName>
</protein>
<proteinExistence type="predicted"/>
<evidence type="ECO:0000313" key="1">
    <source>
        <dbReference type="EMBL" id="DAE92455.1"/>
    </source>
</evidence>
<organism evidence="1">
    <name type="scientific">Myoviridae sp. ct7CH26</name>
    <dbReference type="NCBI Taxonomy" id="2827604"/>
    <lineage>
        <taxon>Viruses</taxon>
        <taxon>Duplodnaviria</taxon>
        <taxon>Heunggongvirae</taxon>
        <taxon>Uroviricota</taxon>
        <taxon>Caudoviricetes</taxon>
    </lineage>
</organism>
<accession>A0A8S5RSK2</accession>
<dbReference type="EMBL" id="BK057800">
    <property type="protein sequence ID" value="DAE92455.1"/>
    <property type="molecule type" value="Genomic_DNA"/>
</dbReference>
<reference evidence="1" key="1">
    <citation type="journal article" date="2021" name="Proc. Natl. Acad. Sci. U.S.A.">
        <title>A Catalog of Tens of Thousands of Viruses from Human Metagenomes Reveals Hidden Associations with Chronic Diseases.</title>
        <authorList>
            <person name="Tisza M.J."/>
            <person name="Buck C.B."/>
        </authorList>
    </citation>
    <scope>NUCLEOTIDE SEQUENCE</scope>
    <source>
        <strain evidence="1">Ct7CH26</strain>
    </source>
</reference>